<sequence>MTAIRPGSQPPISAPDRSIWLIVIAVISSALLLVSQEQNWLAALPSAVRNFLKNPLVASLVLTLFLANLLFAYRWKAHLWAKLLVGGLSLFLILPWAGRDNTSVLDLAIQIGIFAALSLGLNIVVGLAGLLDLGYIAFFAVGAYTWGIFGSGQIGKVLTYFKDNGGNNGPVVALGGLVLVIITALSLRAINRVKGKRPPLTSAAFLLAAFGLLAGVTLLVRGIVVLASANAAGFASGVNPNFFWLFLILAVAAAASVGVLIGLPVLKLKGDYLAIITLGLGEVIRVLANNLSTYSNGSQGITPIGSASVPWFDSLAAALGFSPAQYNLFFLYFVVLAIIAIIILANMRLDRSKIGRAWIAIREDEVAAQAMGIPLVKTKLIAFATGASFAGVMGVIFAAKQGFISPESFILNQSISVLSMVVLGGLGSIPGVILGAAVVTILNISLLPSLGEATASLNLPPQVNPAQLQRLVFGSILVAMMLFRPEGLLPSVRQRRMMHEDDDPTDNQTPQDSIAGELNPENAAEVYSPGVATRADDERGGGTQ</sequence>
<organism evidence="8 9">
    <name type="scientific">Deinococcus psychrotolerans</name>
    <dbReference type="NCBI Taxonomy" id="2489213"/>
    <lineage>
        <taxon>Bacteria</taxon>
        <taxon>Thermotogati</taxon>
        <taxon>Deinococcota</taxon>
        <taxon>Deinococci</taxon>
        <taxon>Deinococcales</taxon>
        <taxon>Deinococcaceae</taxon>
        <taxon>Deinococcus</taxon>
    </lineage>
</organism>
<feature type="transmembrane region" description="Helical" evidence="7">
    <location>
        <begin position="171"/>
        <end position="191"/>
    </location>
</feature>
<feature type="transmembrane region" description="Helical" evidence="7">
    <location>
        <begin position="203"/>
        <end position="229"/>
    </location>
</feature>
<accession>A0A3G8YK26</accession>
<reference evidence="8 9" key="1">
    <citation type="submission" date="2018-11" db="EMBL/GenBank/DDBJ databases">
        <title>Deinococcus shelandsis sp. nov., isolated from South Shetland Islands soil of Antarctica.</title>
        <authorList>
            <person name="Tian J."/>
        </authorList>
    </citation>
    <scope>NUCLEOTIDE SEQUENCE [LARGE SCALE GENOMIC DNA]</scope>
    <source>
        <strain evidence="8 9">S14-83T</strain>
    </source>
</reference>
<keyword evidence="3 7" id="KW-0812">Transmembrane</keyword>
<gene>
    <name evidence="8" type="ORF">EHF33_02990</name>
</gene>
<proteinExistence type="predicted"/>
<evidence type="ECO:0000256" key="5">
    <source>
        <dbReference type="ARBA" id="ARBA00023136"/>
    </source>
</evidence>
<feature type="transmembrane region" description="Helical" evidence="7">
    <location>
        <begin position="133"/>
        <end position="151"/>
    </location>
</feature>
<keyword evidence="9" id="KW-1185">Reference proteome</keyword>
<keyword evidence="5 7" id="KW-0472">Membrane</keyword>
<dbReference type="GO" id="GO:0005886">
    <property type="term" value="C:plasma membrane"/>
    <property type="evidence" value="ECO:0007669"/>
    <property type="project" value="UniProtKB-SubCell"/>
</dbReference>
<dbReference type="InterPro" id="IPR001851">
    <property type="entry name" value="ABC_transp_permease"/>
</dbReference>
<keyword evidence="2" id="KW-1003">Cell membrane</keyword>
<feature type="transmembrane region" description="Helical" evidence="7">
    <location>
        <begin position="471"/>
        <end position="489"/>
    </location>
</feature>
<dbReference type="EMBL" id="CP034183">
    <property type="protein sequence ID" value="AZI41841.1"/>
    <property type="molecule type" value="Genomic_DNA"/>
</dbReference>
<feature type="transmembrane region" description="Helical" evidence="7">
    <location>
        <begin position="380"/>
        <end position="403"/>
    </location>
</feature>
<protein>
    <submittedName>
        <fullName evidence="8">Branched-chain amino acid ABC transporter permease</fullName>
    </submittedName>
</protein>
<evidence type="ECO:0000256" key="7">
    <source>
        <dbReference type="SAM" id="Phobius"/>
    </source>
</evidence>
<feature type="transmembrane region" description="Helical" evidence="7">
    <location>
        <begin position="329"/>
        <end position="347"/>
    </location>
</feature>
<name>A0A3G8YK26_9DEIO</name>
<feature type="transmembrane region" description="Helical" evidence="7">
    <location>
        <begin position="241"/>
        <end position="263"/>
    </location>
</feature>
<dbReference type="KEGG" id="dph:EHF33_02990"/>
<dbReference type="OrthoDB" id="9789927at2"/>
<evidence type="ECO:0000256" key="4">
    <source>
        <dbReference type="ARBA" id="ARBA00022989"/>
    </source>
</evidence>
<dbReference type="Pfam" id="PF02653">
    <property type="entry name" value="BPD_transp_2"/>
    <property type="match status" value="1"/>
</dbReference>
<feature type="transmembrane region" description="Helical" evidence="7">
    <location>
        <begin position="56"/>
        <end position="73"/>
    </location>
</feature>
<feature type="transmembrane region" description="Helical" evidence="7">
    <location>
        <begin position="18"/>
        <end position="36"/>
    </location>
</feature>
<dbReference type="PANTHER" id="PTHR30482:SF10">
    <property type="entry name" value="HIGH-AFFINITY BRANCHED-CHAIN AMINO ACID TRANSPORT PROTEIN BRAE"/>
    <property type="match status" value="1"/>
</dbReference>
<dbReference type="Proteomes" id="UP000276417">
    <property type="component" value="Chromosome 1"/>
</dbReference>
<feature type="compositionally biased region" description="Basic and acidic residues" evidence="6">
    <location>
        <begin position="534"/>
        <end position="544"/>
    </location>
</feature>
<dbReference type="InterPro" id="IPR043428">
    <property type="entry name" value="LivM-like"/>
</dbReference>
<feature type="transmembrane region" description="Helical" evidence="7">
    <location>
        <begin position="104"/>
        <end position="126"/>
    </location>
</feature>
<dbReference type="RefSeq" id="WP_124867753.1">
    <property type="nucleotide sequence ID" value="NZ_CP034183.1"/>
</dbReference>
<dbReference type="GO" id="GO:0015658">
    <property type="term" value="F:branched-chain amino acid transmembrane transporter activity"/>
    <property type="evidence" value="ECO:0007669"/>
    <property type="project" value="InterPro"/>
</dbReference>
<feature type="region of interest" description="Disordered" evidence="6">
    <location>
        <begin position="499"/>
        <end position="544"/>
    </location>
</feature>
<feature type="transmembrane region" description="Helical" evidence="7">
    <location>
        <begin position="80"/>
        <end position="98"/>
    </location>
</feature>
<dbReference type="AlphaFoldDB" id="A0A3G8YK26"/>
<evidence type="ECO:0000313" key="9">
    <source>
        <dbReference type="Proteomes" id="UP000276417"/>
    </source>
</evidence>
<evidence type="ECO:0000256" key="6">
    <source>
        <dbReference type="SAM" id="MobiDB-lite"/>
    </source>
</evidence>
<keyword evidence="4 7" id="KW-1133">Transmembrane helix</keyword>
<dbReference type="PANTHER" id="PTHR30482">
    <property type="entry name" value="HIGH-AFFINITY BRANCHED-CHAIN AMINO ACID TRANSPORT SYSTEM PERMEASE"/>
    <property type="match status" value="1"/>
</dbReference>
<evidence type="ECO:0000313" key="8">
    <source>
        <dbReference type="EMBL" id="AZI41841.1"/>
    </source>
</evidence>
<evidence type="ECO:0000256" key="1">
    <source>
        <dbReference type="ARBA" id="ARBA00004651"/>
    </source>
</evidence>
<comment type="subcellular location">
    <subcellularLocation>
        <location evidence="1">Cell membrane</location>
        <topology evidence="1">Multi-pass membrane protein</topology>
    </subcellularLocation>
</comment>
<dbReference type="CDD" id="cd06581">
    <property type="entry name" value="TM_PBP1_LivM_like"/>
    <property type="match status" value="1"/>
</dbReference>
<evidence type="ECO:0000256" key="3">
    <source>
        <dbReference type="ARBA" id="ARBA00022692"/>
    </source>
</evidence>
<evidence type="ECO:0000256" key="2">
    <source>
        <dbReference type="ARBA" id="ARBA00022475"/>
    </source>
</evidence>